<evidence type="ECO:0000256" key="1">
    <source>
        <dbReference type="SAM" id="MobiDB-lite"/>
    </source>
</evidence>
<name>A0A0X3PUE8_SCHSO</name>
<organism evidence="2">
    <name type="scientific">Schistocephalus solidus</name>
    <name type="common">Tapeworm</name>
    <dbReference type="NCBI Taxonomy" id="70667"/>
    <lineage>
        <taxon>Eukaryota</taxon>
        <taxon>Metazoa</taxon>
        <taxon>Spiralia</taxon>
        <taxon>Lophotrochozoa</taxon>
        <taxon>Platyhelminthes</taxon>
        <taxon>Cestoda</taxon>
        <taxon>Eucestoda</taxon>
        <taxon>Diphyllobothriidea</taxon>
        <taxon>Diphyllobothriidae</taxon>
        <taxon>Schistocephalus</taxon>
    </lineage>
</organism>
<feature type="compositionally biased region" description="Polar residues" evidence="1">
    <location>
        <begin position="361"/>
        <end position="370"/>
    </location>
</feature>
<gene>
    <name evidence="2" type="ORF">TR153105</name>
</gene>
<dbReference type="EMBL" id="GEEE01008027">
    <property type="protein sequence ID" value="JAP55198.1"/>
    <property type="molecule type" value="Transcribed_RNA"/>
</dbReference>
<protein>
    <recommendedName>
        <fullName evidence="3">DUF4210 domain-containing protein</fullName>
    </recommendedName>
</protein>
<reference evidence="2" key="1">
    <citation type="submission" date="2016-01" db="EMBL/GenBank/DDBJ databases">
        <title>Reference transcriptome for the parasite Schistocephalus solidus: insights into the molecular evolution of parasitism.</title>
        <authorList>
            <person name="Hebert F.O."/>
            <person name="Grambauer S."/>
            <person name="Barber I."/>
            <person name="Landry C.R."/>
            <person name="Aubin-Horth N."/>
        </authorList>
    </citation>
    <scope>NUCLEOTIDE SEQUENCE</scope>
</reference>
<feature type="compositionally biased region" description="Polar residues" evidence="1">
    <location>
        <begin position="413"/>
        <end position="426"/>
    </location>
</feature>
<feature type="compositionally biased region" description="Basic residues" evidence="1">
    <location>
        <begin position="844"/>
        <end position="854"/>
    </location>
</feature>
<feature type="region of interest" description="Disordered" evidence="1">
    <location>
        <begin position="361"/>
        <end position="429"/>
    </location>
</feature>
<sequence>MITGHDCPSCEGANDFLFNACHQFQFQSNNESSDNFLKVVNPHFCAAELEEACSPLSIASSRGRRSSEESSATTLRKYYDGTASTTPISLGSPTVPLDVSKATGKYVSKVLVRLKSKTPQPKSPEKQASFEIDTDSGRSSATESLSDADTYLAWPARLVSDNKLEVYGGSPSIRVECIKTESIPPPPLSESHMVLPYVCPSPANLPLMSPSAFSSLRFESNKNGEEAEAFPPGSSACEHFENSKIKKSESTHVKVEPSYTHSPKSKTCSQVSSLEFPISIFAEDAYPPSVKGRVKRFVSMLEVKISSSDSQTKRSESTGTCCTNLSLTKRLNAFAVTNKGRLYSSRSDLIGPLNVSGSQTINHSGSNSIESHGRTKSLSVADAPQKSTSPIPRALTSELTMHENEKVKRNGTPGRNDSNGTPTLGQSIRLRRLRGQQEVTEANTVKFPDGFDNRPTTVDGRGSGVPNSVFNDRISKPSRQVLLQSPESYCSKQTVEVNLQSVPPCAQISASLPKFETQNTDKTVRSLAQLYFVEDNSEALIKNKSPTPLGHNVYRSNVLENYENSTLLNATLAFSSENKSGSGQHLHSPKSLIMSHPSTPLTRMALVNKVKRSDISKELVVPLGTESLSPYQCPSNSLSRNLPVAKISQRPHDDLQLYNQKAQAHKVLSQKGSHSSASLRNEGFVKATITVAEIWSASNNRCLPFNRCHFSEKSLGIDTSPIGDSSFSAIEYLLLDVPSKMAGGTFPRLALPITVVNGPNSLEKNEAPFILAPDCTSSQKQMTKMFVGSLQLIPEVPGILPLEIVGLSLLPTWHGDGTGILSTYQVPPRRYSLRISGGRASRLRNPKNLFHRSHEKPIPAPELEGTSVSVAPQRDNSPR</sequence>
<evidence type="ECO:0000313" key="2">
    <source>
        <dbReference type="EMBL" id="JAP55198.1"/>
    </source>
</evidence>
<feature type="region of interest" description="Disordered" evidence="1">
    <location>
        <begin position="446"/>
        <end position="469"/>
    </location>
</feature>
<proteinExistence type="predicted"/>
<evidence type="ECO:0008006" key="3">
    <source>
        <dbReference type="Google" id="ProtNLM"/>
    </source>
</evidence>
<feature type="region of interest" description="Disordered" evidence="1">
    <location>
        <begin position="844"/>
        <end position="879"/>
    </location>
</feature>
<dbReference type="AlphaFoldDB" id="A0A0X3PUE8"/>
<accession>A0A0X3PUE8</accession>
<feature type="region of interest" description="Disordered" evidence="1">
    <location>
        <begin position="117"/>
        <end position="145"/>
    </location>
</feature>